<dbReference type="HAMAP" id="MF_00095">
    <property type="entry name" value="SfsA"/>
    <property type="match status" value="1"/>
</dbReference>
<dbReference type="InterPro" id="IPR040452">
    <property type="entry name" value="SfsA_C"/>
</dbReference>
<evidence type="ECO:0000256" key="4">
    <source>
        <dbReference type="ARBA" id="ARBA00022723"/>
    </source>
</evidence>
<feature type="binding site" evidence="7">
    <location>
        <position position="424"/>
    </location>
    <ligand>
        <name>substrate</name>
    </ligand>
</feature>
<name>J0QK72_9HYPH</name>
<dbReference type="AlphaFoldDB" id="J0QK72"/>
<dbReference type="PRINTS" id="PR00599">
    <property type="entry name" value="MAPEPTIDASE"/>
</dbReference>
<dbReference type="CDD" id="cd22359">
    <property type="entry name" value="SfsA-like_bacterial"/>
    <property type="match status" value="1"/>
</dbReference>
<comment type="similarity">
    <text evidence="7">Belongs to the peptidase M24A family. Methionine aminopeptidase type 1 subfamily.</text>
</comment>
<comment type="similarity">
    <text evidence="6">Belongs to the SfsA family.</text>
</comment>
<dbReference type="HAMAP" id="MF_01974">
    <property type="entry name" value="MetAP_1"/>
    <property type="match status" value="1"/>
</dbReference>
<dbReference type="InterPro" id="IPR041465">
    <property type="entry name" value="SfsA_N"/>
</dbReference>
<dbReference type="InterPro" id="IPR000994">
    <property type="entry name" value="Pept_M24"/>
</dbReference>
<dbReference type="NCBIfam" id="TIGR00500">
    <property type="entry name" value="met_pdase_I"/>
    <property type="match status" value="1"/>
</dbReference>
<feature type="binding site" evidence="7">
    <location>
        <position position="481"/>
    </location>
    <ligand>
        <name>a divalent metal cation</name>
        <dbReference type="ChEBI" id="CHEBI:60240"/>
        <label>1</label>
    </ligand>
</feature>
<feature type="binding site" evidence="7">
    <location>
        <position position="326"/>
    </location>
    <ligand>
        <name>substrate</name>
    </ligand>
</feature>
<dbReference type="EC" id="3.4.11.18" evidence="7"/>
<keyword evidence="4 7" id="KW-0479">Metal-binding</keyword>
<feature type="domain" description="Sugar fermentation stimulation protein C-terminal" evidence="10">
    <location>
        <begin position="83"/>
        <end position="221"/>
    </location>
</feature>
<dbReference type="InterPro" id="IPR002467">
    <property type="entry name" value="Pept_M24A_MAP1"/>
</dbReference>
<dbReference type="GO" id="GO:0046872">
    <property type="term" value="F:metal ion binding"/>
    <property type="evidence" value="ECO:0007669"/>
    <property type="project" value="UniProtKB-UniRule"/>
</dbReference>
<dbReference type="PATRIC" id="fig|1094564.3.peg.580"/>
<reference evidence="12 13" key="1">
    <citation type="submission" date="2012-03" db="EMBL/GenBank/DDBJ databases">
        <title>The Genome Sequence of Bartonella washoensis 085-0475.</title>
        <authorList>
            <consortium name="The Broad Institute Genome Sequencing Platform"/>
            <consortium name="The Broad Institute Genome Sequencing Center for Infectious Disease"/>
            <person name="Feldgarden M."/>
            <person name="Kirby J."/>
            <person name="Kosoy M."/>
            <person name="Birtles R."/>
            <person name="Probert W.S."/>
            <person name="Chiaraviglio L."/>
            <person name="Young S.K."/>
            <person name="Zeng Q."/>
            <person name="Gargeya S."/>
            <person name="Fitzgerald M."/>
            <person name="Haas B."/>
            <person name="Abouelleil A."/>
            <person name="Alvarado L."/>
            <person name="Arachchi H.M."/>
            <person name="Berlin A."/>
            <person name="Chapman S.B."/>
            <person name="Gearin G."/>
            <person name="Goldberg J."/>
            <person name="Griggs A."/>
            <person name="Gujja S."/>
            <person name="Hansen M."/>
            <person name="Heiman D."/>
            <person name="Howarth C."/>
            <person name="Larimer J."/>
            <person name="Lui A."/>
            <person name="MacDonald P.J.P."/>
            <person name="McCowen C."/>
            <person name="Montmayeur A."/>
            <person name="Murphy C."/>
            <person name="Neiman D."/>
            <person name="Pearson M."/>
            <person name="Priest M."/>
            <person name="Roberts A."/>
            <person name="Saif S."/>
            <person name="Shea T."/>
            <person name="Sisk P."/>
            <person name="Stolte C."/>
            <person name="Sykes S."/>
            <person name="Wortman J."/>
            <person name="Nusbaum C."/>
            <person name="Birren B."/>
        </authorList>
    </citation>
    <scope>NUCLEOTIDE SEQUENCE [LARGE SCALE GENOMIC DNA]</scope>
    <source>
        <strain evidence="12 13">085-0475</strain>
    </source>
</reference>
<organism evidence="12 13">
    <name type="scientific">Cardidatus Bartonella washoeensis 085-0475</name>
    <dbReference type="NCBI Taxonomy" id="1094564"/>
    <lineage>
        <taxon>Bacteria</taxon>
        <taxon>Pseudomonadati</taxon>
        <taxon>Pseudomonadota</taxon>
        <taxon>Alphaproteobacteria</taxon>
        <taxon>Hyphomicrobiales</taxon>
        <taxon>Bartonellaceae</taxon>
        <taxon>Bartonella</taxon>
    </lineage>
</organism>
<dbReference type="PROSITE" id="PS00680">
    <property type="entry name" value="MAP_1"/>
    <property type="match status" value="1"/>
</dbReference>
<evidence type="ECO:0000256" key="6">
    <source>
        <dbReference type="HAMAP-Rule" id="MF_00095"/>
    </source>
</evidence>
<evidence type="ECO:0000313" key="13">
    <source>
        <dbReference type="Proteomes" id="UP000002646"/>
    </source>
</evidence>
<evidence type="ECO:0000256" key="8">
    <source>
        <dbReference type="RuleBase" id="RU003653"/>
    </source>
</evidence>
<feature type="binding site" evidence="7">
    <location>
        <position position="481"/>
    </location>
    <ligand>
        <name>a divalent metal cation</name>
        <dbReference type="ChEBI" id="CHEBI:60240"/>
        <label>2</label>
        <note>catalytic</note>
    </ligand>
</feature>
<feature type="domain" description="SfsA N-terminal OB" evidence="11">
    <location>
        <begin position="13"/>
        <end position="79"/>
    </location>
</feature>
<dbReference type="STRING" id="1094564.MCW_00475"/>
<evidence type="ECO:0000259" key="9">
    <source>
        <dbReference type="Pfam" id="PF00557"/>
    </source>
</evidence>
<dbReference type="Gene3D" id="3.90.230.10">
    <property type="entry name" value="Creatinase/methionine aminopeptidase superfamily"/>
    <property type="match status" value="1"/>
</dbReference>
<dbReference type="InterPro" id="IPR005224">
    <property type="entry name" value="SfsA"/>
</dbReference>
<dbReference type="HOGENOM" id="CLU_534922_0_0_5"/>
<sequence>MLFIPKLFPAKLIRRYKRFLADVKQDDHHIFTVSVPNTGSMLGLTTPNSNIWLSYNNNSKRKYAYQLEIVEANNTLVGINTTLPNKLALEAIQNGLLPELSGYKRILKEQSYGMQSRIDFLLHDDILPDCYLEVKNVHFIRQKGLAEFPDTETKRGTRHLEELIRIVQQGKRAFMLYMIQREDCSAFTICRDLDPTYGRKFDLALESGVEFYAIKCHVSIEGIVPIHRVKIKKMIDYIEYNKIPLKFNGQIRIFDDYAFAKMREVGRIAAECLDALTDIIKPGVTTQEIDDFVFTFGAKRGALPADLNYHGYSHSCCTSINHVVCHGIPNKRPLQEGDIVNVDVTFILDSWHGDSSRMYPVGKIRRAAERLLKITHESLMRGISVVKPGATTGDIGAAIQHYAESERCSIVRDFCGHGIGQLFHDAPNILHYGNPGEGIELKQGMIFTIEPMINLGKPQVKILSDGWTAVTRDRSLTAQYEHTIGVTNDGCEIFTQSPKNIFYIPDSYV</sequence>
<evidence type="ECO:0000259" key="11">
    <source>
        <dbReference type="Pfam" id="PF17746"/>
    </source>
</evidence>
<dbReference type="InterPro" id="IPR001714">
    <property type="entry name" value="Pept_M24_MAP"/>
</dbReference>
<dbReference type="Gene3D" id="2.40.50.580">
    <property type="match status" value="1"/>
</dbReference>
<feature type="binding site" evidence="7">
    <location>
        <position position="354"/>
    </location>
    <ligand>
        <name>a divalent metal cation</name>
        <dbReference type="ChEBI" id="CHEBI:60240"/>
        <label>1</label>
    </ligand>
</feature>
<protein>
    <recommendedName>
        <fullName evidence="6 7">Multifunctional fusion protein</fullName>
    </recommendedName>
    <domain>
        <recommendedName>
            <fullName evidence="7">Methionine aminopeptidase</fullName>
            <shortName evidence="7">MAP</shortName>
            <shortName evidence="7">MetAP</shortName>
            <ecNumber evidence="7">3.4.11.18</ecNumber>
        </recommendedName>
        <alternativeName>
            <fullName evidence="7">Peptidase M</fullName>
        </alternativeName>
    </domain>
    <domain>
        <recommendedName>
            <fullName evidence="6">Sugar fermentation stimulation protein homolog</fullName>
        </recommendedName>
    </domain>
</protein>
<evidence type="ECO:0000256" key="2">
    <source>
        <dbReference type="ARBA" id="ARBA00022438"/>
    </source>
</evidence>
<accession>J0QK72</accession>
<dbReference type="PANTHER" id="PTHR43330">
    <property type="entry name" value="METHIONINE AMINOPEPTIDASE"/>
    <property type="match status" value="1"/>
</dbReference>
<dbReference type="Pfam" id="PF03749">
    <property type="entry name" value="SfsA"/>
    <property type="match status" value="1"/>
</dbReference>
<comment type="subunit">
    <text evidence="7">Monomer.</text>
</comment>
<gene>
    <name evidence="7" type="primary">map</name>
    <name evidence="6" type="synonym">sfsA</name>
    <name evidence="12" type="ORF">MCW_00475</name>
</gene>
<feature type="domain" description="Peptidase M24" evidence="9">
    <location>
        <begin position="261"/>
        <end position="487"/>
    </location>
</feature>
<evidence type="ECO:0000256" key="5">
    <source>
        <dbReference type="ARBA" id="ARBA00022801"/>
    </source>
</evidence>
<comment type="caution">
    <text evidence="12">The sequence shown here is derived from an EMBL/GenBank/DDBJ whole genome shotgun (WGS) entry which is preliminary data.</text>
</comment>
<evidence type="ECO:0000256" key="3">
    <source>
        <dbReference type="ARBA" id="ARBA00022670"/>
    </source>
</evidence>
<dbReference type="EMBL" id="AILX01000006">
    <property type="protein sequence ID" value="EJF85966.1"/>
    <property type="molecule type" value="Genomic_DNA"/>
</dbReference>
<proteinExistence type="inferred from homology"/>
<feature type="binding site" evidence="7">
    <location>
        <position position="450"/>
    </location>
    <ligand>
        <name>a divalent metal cation</name>
        <dbReference type="ChEBI" id="CHEBI:60240"/>
        <label>2</label>
        <note>catalytic</note>
    </ligand>
</feature>
<dbReference type="GO" id="GO:0004239">
    <property type="term" value="F:initiator methionyl aminopeptidase activity"/>
    <property type="evidence" value="ECO:0007669"/>
    <property type="project" value="UniProtKB-UniRule"/>
</dbReference>
<dbReference type="PANTHER" id="PTHR43330:SF27">
    <property type="entry name" value="METHIONINE AMINOPEPTIDASE"/>
    <property type="match status" value="1"/>
</dbReference>
<feature type="binding site" evidence="7">
    <location>
        <position position="417"/>
    </location>
    <ligand>
        <name>a divalent metal cation</name>
        <dbReference type="ChEBI" id="CHEBI:60240"/>
        <label>2</label>
        <note>catalytic</note>
    </ligand>
</feature>
<dbReference type="SUPFAM" id="SSF55920">
    <property type="entry name" value="Creatinase/aminopeptidase"/>
    <property type="match status" value="1"/>
</dbReference>
<dbReference type="GO" id="GO:0006508">
    <property type="term" value="P:proteolysis"/>
    <property type="evidence" value="ECO:0007669"/>
    <property type="project" value="UniProtKB-KW"/>
</dbReference>
<dbReference type="SMR" id="J0QK72"/>
<evidence type="ECO:0000313" key="12">
    <source>
        <dbReference type="EMBL" id="EJF85966.1"/>
    </source>
</evidence>
<keyword evidence="5 7" id="KW-0378">Hydrolase</keyword>
<keyword evidence="2 7" id="KW-0031">Aminopeptidase</keyword>
<dbReference type="Pfam" id="PF00557">
    <property type="entry name" value="Peptidase_M24"/>
    <property type="match status" value="1"/>
</dbReference>
<dbReference type="CDD" id="cd01086">
    <property type="entry name" value="MetAP1"/>
    <property type="match status" value="1"/>
</dbReference>
<feature type="binding site" evidence="7">
    <location>
        <position position="354"/>
    </location>
    <ligand>
        <name>a divalent metal cation</name>
        <dbReference type="ChEBI" id="CHEBI:60240"/>
        <label>2</label>
        <note>catalytic</note>
    </ligand>
</feature>
<dbReference type="MEROPS" id="M24.001"/>
<evidence type="ECO:0000256" key="7">
    <source>
        <dbReference type="HAMAP-Rule" id="MF_01974"/>
    </source>
</evidence>
<dbReference type="InterPro" id="IPR036005">
    <property type="entry name" value="Creatinase/aminopeptidase-like"/>
</dbReference>
<comment type="catalytic activity">
    <reaction evidence="7 8">
        <text>Release of N-terminal amino acids, preferentially methionine, from peptides and arylamides.</text>
        <dbReference type="EC" id="3.4.11.18"/>
    </reaction>
</comment>
<feature type="binding site" evidence="7">
    <location>
        <position position="343"/>
    </location>
    <ligand>
        <name>a divalent metal cation</name>
        <dbReference type="ChEBI" id="CHEBI:60240"/>
        <label>1</label>
    </ligand>
</feature>
<dbReference type="GO" id="GO:0005829">
    <property type="term" value="C:cytosol"/>
    <property type="evidence" value="ECO:0007669"/>
    <property type="project" value="TreeGrafter"/>
</dbReference>
<evidence type="ECO:0000256" key="1">
    <source>
        <dbReference type="ARBA" id="ARBA00002521"/>
    </source>
</evidence>
<keyword evidence="3 7" id="KW-0645">Protease</keyword>
<dbReference type="Gene3D" id="3.40.1350.60">
    <property type="match status" value="1"/>
</dbReference>
<dbReference type="GO" id="GO:0003677">
    <property type="term" value="F:DNA binding"/>
    <property type="evidence" value="ECO:0007669"/>
    <property type="project" value="InterPro"/>
</dbReference>
<comment type="function">
    <text evidence="1 7">Removes the N-terminal methionine from nascent proteins. The N-terminal methionine is often cleaved when the second residue in the primary sequence is small and uncharged (Met-Ala-, Cys, Gly, Pro, Ser, Thr, or Val). Requires deformylation of the N(alpha)-formylated initiator methionine before it can be hydrolyzed.</text>
</comment>
<dbReference type="Pfam" id="PF17746">
    <property type="entry name" value="SfsA_N"/>
    <property type="match status" value="1"/>
</dbReference>
<dbReference type="Proteomes" id="UP000002646">
    <property type="component" value="Unassembled WGS sequence"/>
</dbReference>
<evidence type="ECO:0000259" key="10">
    <source>
        <dbReference type="Pfam" id="PF03749"/>
    </source>
</evidence>
<dbReference type="NCBIfam" id="TIGR00230">
    <property type="entry name" value="sfsA"/>
    <property type="match status" value="1"/>
</dbReference>
<dbReference type="GO" id="GO:0070006">
    <property type="term" value="F:metalloaminopeptidase activity"/>
    <property type="evidence" value="ECO:0007669"/>
    <property type="project" value="UniProtKB-UniRule"/>
</dbReference>
<comment type="cofactor">
    <cofactor evidence="7">
        <name>Co(2+)</name>
        <dbReference type="ChEBI" id="CHEBI:48828"/>
    </cofactor>
    <cofactor evidence="7">
        <name>Zn(2+)</name>
        <dbReference type="ChEBI" id="CHEBI:29105"/>
    </cofactor>
    <cofactor evidence="7">
        <name>Mn(2+)</name>
        <dbReference type="ChEBI" id="CHEBI:29035"/>
    </cofactor>
    <cofactor evidence="7">
        <name>Fe(2+)</name>
        <dbReference type="ChEBI" id="CHEBI:29033"/>
    </cofactor>
    <text evidence="7">Binds 2 divalent metal cations per subunit. Has a high-affinity and a low affinity metal-binding site. The true nature of the physiological cofactor is under debate. The enzyme is active with cobalt, zinc, manganese or divalent iron ions. Most likely, methionine aminopeptidases function as mononuclear Fe(2+)-metalloproteases under physiological conditions, and the catalytically relevant metal-binding site has been assigned to the histidine-containing high-affinity site.</text>
</comment>